<reference evidence="2 3" key="1">
    <citation type="submission" date="2024-10" db="EMBL/GenBank/DDBJ databases">
        <authorList>
            <person name="Kim D."/>
        </authorList>
    </citation>
    <scope>NUCLEOTIDE SEQUENCE [LARGE SCALE GENOMIC DNA]</scope>
    <source>
        <strain evidence="2">BH-2024</strain>
    </source>
</reference>
<dbReference type="EMBL" id="JBICBT010000948">
    <property type="protein sequence ID" value="KAL3091188.1"/>
    <property type="molecule type" value="Genomic_DNA"/>
</dbReference>
<evidence type="ECO:0000256" key="1">
    <source>
        <dbReference type="SAM" id="MobiDB-lite"/>
    </source>
</evidence>
<proteinExistence type="predicted"/>
<dbReference type="AlphaFoldDB" id="A0ABD2JKP1"/>
<sequence>MESSLPPQPSDTSKDNEQSENGTDYSSFPNSPSPISKISDPEFVVTIGQSESVLPSKVDHPKVRAPSPNQSSMSPPRRIEVVSGFSGRSPSSILIRFPNSSSPACARLSSRVRITDVGRVEHLPVPRRRVGWKSVAVPMSTKPIPLNSIRFTSPPRRSAARSVALSENLVSIPPGVYPSCQTPIPTVEPIPSPSPKLFFFPNPISLPIAPVLYPVGPSRVPFPFDPPSQ</sequence>
<feature type="compositionally biased region" description="Polar residues" evidence="1">
    <location>
        <begin position="19"/>
        <end position="36"/>
    </location>
</feature>
<name>A0ABD2JKP1_9BILA</name>
<gene>
    <name evidence="2" type="ORF">niasHT_028430</name>
</gene>
<evidence type="ECO:0000313" key="2">
    <source>
        <dbReference type="EMBL" id="KAL3091188.1"/>
    </source>
</evidence>
<dbReference type="Proteomes" id="UP001620626">
    <property type="component" value="Unassembled WGS sequence"/>
</dbReference>
<accession>A0ABD2JKP1</accession>
<protein>
    <submittedName>
        <fullName evidence="2">Uncharacterized protein</fullName>
    </submittedName>
</protein>
<keyword evidence="3" id="KW-1185">Reference proteome</keyword>
<organism evidence="2 3">
    <name type="scientific">Heterodera trifolii</name>
    <dbReference type="NCBI Taxonomy" id="157864"/>
    <lineage>
        <taxon>Eukaryota</taxon>
        <taxon>Metazoa</taxon>
        <taxon>Ecdysozoa</taxon>
        <taxon>Nematoda</taxon>
        <taxon>Chromadorea</taxon>
        <taxon>Rhabditida</taxon>
        <taxon>Tylenchina</taxon>
        <taxon>Tylenchomorpha</taxon>
        <taxon>Tylenchoidea</taxon>
        <taxon>Heteroderidae</taxon>
        <taxon>Heteroderinae</taxon>
        <taxon>Heterodera</taxon>
    </lineage>
</organism>
<evidence type="ECO:0000313" key="3">
    <source>
        <dbReference type="Proteomes" id="UP001620626"/>
    </source>
</evidence>
<comment type="caution">
    <text evidence="2">The sequence shown here is derived from an EMBL/GenBank/DDBJ whole genome shotgun (WGS) entry which is preliminary data.</text>
</comment>
<feature type="region of interest" description="Disordered" evidence="1">
    <location>
        <begin position="1"/>
        <end position="77"/>
    </location>
</feature>